<proteinExistence type="predicted"/>
<protein>
    <submittedName>
        <fullName evidence="2">Uncharacterized protein</fullName>
    </submittedName>
</protein>
<reference evidence="2 3" key="1">
    <citation type="submission" date="2019-04" db="EMBL/GenBank/DDBJ databases">
        <title>High contiguity whole genome sequence and gene annotation resource for two Venturia nashicola isolates.</title>
        <authorList>
            <person name="Prokchorchik M."/>
            <person name="Won K."/>
            <person name="Lee Y."/>
            <person name="Choi E.D."/>
            <person name="Segonzac C."/>
            <person name="Sohn K.H."/>
        </authorList>
    </citation>
    <scope>NUCLEOTIDE SEQUENCE [LARGE SCALE GENOMIC DNA]</scope>
    <source>
        <strain evidence="2 3">PRI2</strain>
    </source>
</reference>
<comment type="caution">
    <text evidence="2">The sequence shown here is derived from an EMBL/GenBank/DDBJ whole genome shotgun (WGS) entry which is preliminary data.</text>
</comment>
<evidence type="ECO:0000313" key="2">
    <source>
        <dbReference type="EMBL" id="TID24229.1"/>
    </source>
</evidence>
<evidence type="ECO:0000313" key="3">
    <source>
        <dbReference type="Proteomes" id="UP000298493"/>
    </source>
</evidence>
<name>A0A4Z1PAV5_9PEZI</name>
<dbReference type="STRING" id="86259.A0A4Z1PAV5"/>
<keyword evidence="3" id="KW-1185">Reference proteome</keyword>
<sequence>MAGSIDVTLYDSSDGMAPNEELQSIREFLSQTQRRSVSTLREWTQQSSIADRFYNAPAQFDFTSSLNVDALLPEPPQSPTKSTFSSLSGFHFPSTQSTTSAATTIDIGSFLPEPPPSPTKSTFSSRSAFFVNSSQSTTSFLSDETTRSFPETPYAPSTSIPELTSSSTSSDSIFEDTESLEPIPRQGVQLLVPDGIEILENSHHHRPTFQCSFWFLNCSFESPNEEEWNTHCLHHFQGAQPPRSNSCLLCATHFYDFDANESWQRRMGHIADHIRNGQTLATSRPDFYLYKYLWLQRIITDTDYRGLMGSYHLDYAPRPVVLTNRLSSSSRQERLIPIPQTVQS</sequence>
<feature type="compositionally biased region" description="Low complexity" evidence="1">
    <location>
        <begin position="156"/>
        <end position="172"/>
    </location>
</feature>
<organism evidence="2 3">
    <name type="scientific">Venturia nashicola</name>
    <dbReference type="NCBI Taxonomy" id="86259"/>
    <lineage>
        <taxon>Eukaryota</taxon>
        <taxon>Fungi</taxon>
        <taxon>Dikarya</taxon>
        <taxon>Ascomycota</taxon>
        <taxon>Pezizomycotina</taxon>
        <taxon>Dothideomycetes</taxon>
        <taxon>Pleosporomycetidae</taxon>
        <taxon>Venturiales</taxon>
        <taxon>Venturiaceae</taxon>
        <taxon>Venturia</taxon>
    </lineage>
</organism>
<accession>A0A4Z1PAV5</accession>
<dbReference type="AlphaFoldDB" id="A0A4Z1PAV5"/>
<feature type="region of interest" description="Disordered" evidence="1">
    <location>
        <begin position="141"/>
        <end position="172"/>
    </location>
</feature>
<dbReference type="Proteomes" id="UP000298493">
    <property type="component" value="Unassembled WGS sequence"/>
</dbReference>
<gene>
    <name evidence="2" type="ORF">E6O75_ATG02594</name>
</gene>
<dbReference type="EMBL" id="SNSC02000005">
    <property type="protein sequence ID" value="TID24229.1"/>
    <property type="molecule type" value="Genomic_DNA"/>
</dbReference>
<evidence type="ECO:0000256" key="1">
    <source>
        <dbReference type="SAM" id="MobiDB-lite"/>
    </source>
</evidence>